<dbReference type="Proteomes" id="UP000694255">
    <property type="component" value="Unassembled WGS sequence"/>
</dbReference>
<protein>
    <submittedName>
        <fullName evidence="2">Uncharacterized protein</fullName>
    </submittedName>
</protein>
<organism evidence="2 3">
    <name type="scientific">[Candida] subhashii</name>
    <dbReference type="NCBI Taxonomy" id="561895"/>
    <lineage>
        <taxon>Eukaryota</taxon>
        <taxon>Fungi</taxon>
        <taxon>Dikarya</taxon>
        <taxon>Ascomycota</taxon>
        <taxon>Saccharomycotina</taxon>
        <taxon>Pichiomycetes</taxon>
        <taxon>Debaryomycetaceae</taxon>
        <taxon>Spathaspora</taxon>
    </lineage>
</organism>
<dbReference type="RefSeq" id="XP_049263196.1">
    <property type="nucleotide sequence ID" value="XM_049407377.1"/>
</dbReference>
<comment type="caution">
    <text evidence="2">The sequence shown here is derived from an EMBL/GenBank/DDBJ whole genome shotgun (WGS) entry which is preliminary data.</text>
</comment>
<feature type="region of interest" description="Disordered" evidence="1">
    <location>
        <begin position="97"/>
        <end position="131"/>
    </location>
</feature>
<dbReference type="Pfam" id="PF08987">
    <property type="entry name" value="DUF1892"/>
    <property type="match status" value="1"/>
</dbReference>
<reference evidence="2 3" key="1">
    <citation type="journal article" date="2021" name="DNA Res.">
        <title>Genome analysis of Candida subhashii reveals its hybrid nature and dual mitochondrial genome conformations.</title>
        <authorList>
            <person name="Mixao V."/>
            <person name="Hegedusova E."/>
            <person name="Saus E."/>
            <person name="Pryszcz L.P."/>
            <person name="Cillingova A."/>
            <person name="Nosek J."/>
            <person name="Gabaldon T."/>
        </authorList>
    </citation>
    <scope>NUCLEOTIDE SEQUENCE [LARGE SCALE GENOMIC DNA]</scope>
    <source>
        <strain evidence="2 3">CBS 10753</strain>
    </source>
</reference>
<feature type="compositionally biased region" description="Low complexity" evidence="1">
    <location>
        <begin position="98"/>
        <end position="112"/>
    </location>
</feature>
<gene>
    <name evidence="2" type="ORF">J8A68_003513</name>
</gene>
<sequence>MSDIEEFVHEQDELDYPLRVIIVINSPSHPDGEMEERNMDSIQSFTAMNDFFDNFDEQIAIPNEGHIKYEVGSDGLVVIIVDSLKLRDSALTFIDGYEPQLPQEQQQQQQLSQEKDEDEVDEPKRSKKVKV</sequence>
<accession>A0A8J5QM63</accession>
<evidence type="ECO:0000313" key="3">
    <source>
        <dbReference type="Proteomes" id="UP000694255"/>
    </source>
</evidence>
<proteinExistence type="predicted"/>
<evidence type="ECO:0000313" key="2">
    <source>
        <dbReference type="EMBL" id="KAG7662963.1"/>
    </source>
</evidence>
<dbReference type="AlphaFoldDB" id="A0A8J5QM63"/>
<dbReference type="OrthoDB" id="4035606at2759"/>
<dbReference type="EMBL" id="JAGSYN010000156">
    <property type="protein sequence ID" value="KAG7662963.1"/>
    <property type="molecule type" value="Genomic_DNA"/>
</dbReference>
<dbReference type="GeneID" id="73470313"/>
<name>A0A8J5QM63_9ASCO</name>
<evidence type="ECO:0000256" key="1">
    <source>
        <dbReference type="SAM" id="MobiDB-lite"/>
    </source>
</evidence>
<keyword evidence="3" id="KW-1185">Reference proteome</keyword>
<dbReference type="InterPro" id="IPR015080">
    <property type="entry name" value="DUF1892"/>
</dbReference>